<feature type="compositionally biased region" description="Low complexity" evidence="1">
    <location>
        <begin position="217"/>
        <end position="228"/>
    </location>
</feature>
<reference evidence="2" key="1">
    <citation type="submission" date="2019-08" db="EMBL/GenBank/DDBJ databases">
        <title>The genome of the North American firefly Photinus pyralis.</title>
        <authorList>
            <consortium name="Photinus pyralis genome working group"/>
            <person name="Fallon T.R."/>
            <person name="Sander Lower S.E."/>
            <person name="Weng J.-K."/>
        </authorList>
    </citation>
    <scope>NUCLEOTIDE SEQUENCE</scope>
    <source>
        <strain evidence="2">TRF0915ILg1</strain>
        <tissue evidence="2">Whole body</tissue>
    </source>
</reference>
<proteinExistence type="predicted"/>
<feature type="compositionally biased region" description="Low complexity" evidence="1">
    <location>
        <begin position="1"/>
        <end position="10"/>
    </location>
</feature>
<feature type="region of interest" description="Disordered" evidence="1">
    <location>
        <begin position="1"/>
        <end position="288"/>
    </location>
</feature>
<feature type="compositionally biased region" description="Pro residues" evidence="1">
    <location>
        <begin position="274"/>
        <end position="288"/>
    </location>
</feature>
<feature type="compositionally biased region" description="Pro residues" evidence="1">
    <location>
        <begin position="86"/>
        <end position="104"/>
    </location>
</feature>
<comment type="caution">
    <text evidence="2">The sequence shown here is derived from an EMBL/GenBank/DDBJ whole genome shotgun (WGS) entry which is preliminary data.</text>
</comment>
<evidence type="ECO:0000256" key="1">
    <source>
        <dbReference type="SAM" id="MobiDB-lite"/>
    </source>
</evidence>
<evidence type="ECO:0000313" key="2">
    <source>
        <dbReference type="EMBL" id="KAF2886391.1"/>
    </source>
</evidence>
<evidence type="ECO:0000313" key="3">
    <source>
        <dbReference type="Proteomes" id="UP000801492"/>
    </source>
</evidence>
<protein>
    <submittedName>
        <fullName evidence="2">Uncharacterized protein</fullName>
    </submittedName>
</protein>
<dbReference type="Proteomes" id="UP000801492">
    <property type="component" value="Unassembled WGS sequence"/>
</dbReference>
<feature type="compositionally biased region" description="Low complexity" evidence="1">
    <location>
        <begin position="179"/>
        <end position="194"/>
    </location>
</feature>
<dbReference type="AlphaFoldDB" id="A0A8K0CJT2"/>
<feature type="compositionally biased region" description="Pro residues" evidence="1">
    <location>
        <begin position="42"/>
        <end position="51"/>
    </location>
</feature>
<feature type="compositionally biased region" description="Pro residues" evidence="1">
    <location>
        <begin position="195"/>
        <end position="216"/>
    </location>
</feature>
<feature type="compositionally biased region" description="Low complexity" evidence="1">
    <location>
        <begin position="144"/>
        <end position="162"/>
    </location>
</feature>
<sequence length="288" mass="30381">MSLSRPVKGPTKPPGKDPPILSGSSSASFSSSISPLTYLKAPNPPKPPKPALPKTRPVPKKRTTSTNSEPPDQPYHPIQTQHRPSDFPPIPFTPNPPPYSSPRPSPRHIHTNPPTSPLFIYTTDSFSIQLDLPPSDHQPHPAPTLSYATIAATTTSNTLSASGSRSSPRVQSPIHHHQQSPFSHPSSSLSSRSIPIPPPSGPPPLPLQEVHPPCPLTTPTTPATSASIPPLPSPAPRSGPLSPAKSDASHQPQPLPPPIQTSPTPPLTVTTLPHPAPPLPLPNPLQLA</sequence>
<gene>
    <name evidence="2" type="ORF">ILUMI_19782</name>
</gene>
<dbReference type="EMBL" id="VTPC01087810">
    <property type="protein sequence ID" value="KAF2886391.1"/>
    <property type="molecule type" value="Genomic_DNA"/>
</dbReference>
<accession>A0A8K0CJT2</accession>
<feature type="compositionally biased region" description="Pro residues" evidence="1">
    <location>
        <begin position="253"/>
        <end position="266"/>
    </location>
</feature>
<organism evidence="2 3">
    <name type="scientific">Ignelater luminosus</name>
    <name type="common">Cucubano</name>
    <name type="synonym">Pyrophorus luminosus</name>
    <dbReference type="NCBI Taxonomy" id="2038154"/>
    <lineage>
        <taxon>Eukaryota</taxon>
        <taxon>Metazoa</taxon>
        <taxon>Ecdysozoa</taxon>
        <taxon>Arthropoda</taxon>
        <taxon>Hexapoda</taxon>
        <taxon>Insecta</taxon>
        <taxon>Pterygota</taxon>
        <taxon>Neoptera</taxon>
        <taxon>Endopterygota</taxon>
        <taxon>Coleoptera</taxon>
        <taxon>Polyphaga</taxon>
        <taxon>Elateriformia</taxon>
        <taxon>Elateroidea</taxon>
        <taxon>Elateridae</taxon>
        <taxon>Agrypninae</taxon>
        <taxon>Pyrophorini</taxon>
        <taxon>Ignelater</taxon>
    </lineage>
</organism>
<keyword evidence="3" id="KW-1185">Reference proteome</keyword>
<feature type="compositionally biased region" description="Low complexity" evidence="1">
    <location>
        <begin position="18"/>
        <end position="34"/>
    </location>
</feature>
<name>A0A8K0CJT2_IGNLU</name>